<feature type="domain" description="Glycosyltransferase 2-like" evidence="2">
    <location>
        <begin position="594"/>
        <end position="774"/>
    </location>
</feature>
<keyword evidence="4" id="KW-1185">Reference proteome</keyword>
<dbReference type="PANTHER" id="PTHR43179">
    <property type="entry name" value="RHAMNOSYLTRANSFERASE WBBL"/>
    <property type="match status" value="1"/>
</dbReference>
<dbReference type="Gene3D" id="3.90.550.10">
    <property type="entry name" value="Spore Coat Polysaccharide Biosynthesis Protein SpsA, Chain A"/>
    <property type="match status" value="2"/>
</dbReference>
<dbReference type="AlphaFoldDB" id="A0A562QA16"/>
<gene>
    <name evidence="3" type="ORF">IQ22_02797</name>
</gene>
<dbReference type="CDD" id="cd04186">
    <property type="entry name" value="GT_2_like_c"/>
    <property type="match status" value="1"/>
</dbReference>
<evidence type="ECO:0000256" key="1">
    <source>
        <dbReference type="ARBA" id="ARBA00022519"/>
    </source>
</evidence>
<evidence type="ECO:0000313" key="4">
    <source>
        <dbReference type="Proteomes" id="UP000316905"/>
    </source>
</evidence>
<dbReference type="Gene3D" id="3.40.50.2000">
    <property type="entry name" value="Glycogen Phosphorylase B"/>
    <property type="match status" value="1"/>
</dbReference>
<dbReference type="SUPFAM" id="SSF53448">
    <property type="entry name" value="Nucleotide-diphospho-sugar transferases"/>
    <property type="match status" value="2"/>
</dbReference>
<dbReference type="PANTHER" id="PTHR43179:SF7">
    <property type="entry name" value="RHAMNOSYLTRANSFERASE WBBL"/>
    <property type="match status" value="1"/>
</dbReference>
<evidence type="ECO:0000313" key="3">
    <source>
        <dbReference type="EMBL" id="TWI53578.1"/>
    </source>
</evidence>
<name>A0A562QA16_9PSED</name>
<dbReference type="EMBL" id="VLKY01000008">
    <property type="protein sequence ID" value="TWI53578.1"/>
    <property type="molecule type" value="Genomic_DNA"/>
</dbReference>
<dbReference type="GO" id="GO:0016740">
    <property type="term" value="F:transferase activity"/>
    <property type="evidence" value="ECO:0007669"/>
    <property type="project" value="UniProtKB-KW"/>
</dbReference>
<keyword evidence="1" id="KW-0997">Cell inner membrane</keyword>
<dbReference type="OrthoDB" id="9179784at2"/>
<dbReference type="SUPFAM" id="SSF53756">
    <property type="entry name" value="UDP-Glycosyltransferase/glycogen phosphorylase"/>
    <property type="match status" value="1"/>
</dbReference>
<dbReference type="Proteomes" id="UP000316905">
    <property type="component" value="Unassembled WGS sequence"/>
</dbReference>
<proteinExistence type="predicted"/>
<evidence type="ECO:0000259" key="2">
    <source>
        <dbReference type="Pfam" id="PF00535"/>
    </source>
</evidence>
<reference evidence="3 4" key="1">
    <citation type="journal article" date="2015" name="Stand. Genomic Sci.">
        <title>Genomic Encyclopedia of Bacterial and Archaeal Type Strains, Phase III: the genomes of soil and plant-associated and newly described type strains.</title>
        <authorList>
            <person name="Whitman W.B."/>
            <person name="Woyke T."/>
            <person name="Klenk H.P."/>
            <person name="Zhou Y."/>
            <person name="Lilburn T.G."/>
            <person name="Beck B.J."/>
            <person name="De Vos P."/>
            <person name="Vandamme P."/>
            <person name="Eisen J.A."/>
            <person name="Garrity G."/>
            <person name="Hugenholtz P."/>
            <person name="Kyrpides N.C."/>
        </authorList>
    </citation>
    <scope>NUCLEOTIDE SEQUENCE [LARGE SCALE GENOMIC DNA]</scope>
    <source>
        <strain evidence="3 4">CGMCC 1.6858</strain>
    </source>
</reference>
<dbReference type="InterPro" id="IPR029044">
    <property type="entry name" value="Nucleotide-diphossugar_trans"/>
</dbReference>
<keyword evidence="1" id="KW-0472">Membrane</keyword>
<protein>
    <submittedName>
        <fullName evidence="3">GT2 family glycosyltransferase</fullName>
    </submittedName>
</protein>
<keyword evidence="3" id="KW-0808">Transferase</keyword>
<accession>A0A562QA16</accession>
<organism evidence="3 4">
    <name type="scientific">Pseudomonas duriflava</name>
    <dbReference type="NCBI Taxonomy" id="459528"/>
    <lineage>
        <taxon>Bacteria</taxon>
        <taxon>Pseudomonadati</taxon>
        <taxon>Pseudomonadota</taxon>
        <taxon>Gammaproteobacteria</taxon>
        <taxon>Pseudomonadales</taxon>
        <taxon>Pseudomonadaceae</taxon>
        <taxon>Pseudomonas</taxon>
    </lineage>
</organism>
<keyword evidence="1" id="KW-1003">Cell membrane</keyword>
<dbReference type="Pfam" id="PF00535">
    <property type="entry name" value="Glycos_transf_2"/>
    <property type="match status" value="1"/>
</dbReference>
<sequence>MSSRLYAPLRQPYYIWAPAFRYNSGGVRALHNLCHALNLKGEEAYVLTSVVSSSLRTPVLTPDIVQGHYDADRSPIVVYPEVISDNPLSAQNVVRYLLNYPGKLTGTPIDLAATDLVYTHGLAVVPEGWQADLLHMPLVDTKIFNSVGADDKTRKGTAVFLHRFLENDGKPSPVTKDSIEISSRVKHRNAYELAQLLKSVELLYVYEPSTIIFEALLCGCPVVFLAESSHYPLSVMKDYGQAGIALGCDSAQIQAAQKSVHEYTKEYRAIEAGFWSALEGFIEKTQSAAEGKVKRKLHFPSDRLGAIGSPLNSFVYKDEAASNSTDSWLLARQLSPTQEKLTKQYLLDSGNDRKLGVLVIDSSSSQAAINKTINSLAEISDDFLSCECVIFGGHATDTSSLNIKHVLCSVEERIYKINDFVESSDFEWFMLVEAGSEFTKGGVATLAVELTKAQGYRAIYADEVHRYKDGSLGAALRPDFNLDYLLSFPTGMAKHWIFNREEFCAVGKFDPALEDAAELDYLLRLVQQGGFAGLGHVPEPLTISSTPLLRDNLNEIKAIERHLRDRGYENAEVTSSLPGRYHIYYKQEERPLISILIPTKNQLAMLRRCVEGILETTRYDNYEIIIIDNDSDEADAKEWLAAIESLGDEKLKVLRYPYPFNYSAINNKAAEVAKGDYLLLLNNDTAIISESWLEELLNHALRPEVGIVGAKLLFPDKTVQHAGVILGLCGPAEHPFIGESMDASGYMQRLEVDQNYSAVTAACLMIRKSVYQEVGGLDEQAFKVSYNDVDLCLKVRESGYLIVWTPHSIVLHEGSVSQKSVDTLPVVKKQKRFIEEQDAIYAKWLPSLARDPAYNPNFSLVQPGGFKLTDPQISWRPLMSWRPLPVVLAHPADEFGCGNYRVIQPFSALHNAEMIDGTLSIGLMHVTDLERYDPDVIILQRQIQEDRLEAMRRMKAFSKAFKVYELDDYLPNVPLKSIHRQHVPKDVLKSLRIGLGYTDRFIVSTEALAEVFAGLHTDIRVVENRLPVQWWKGLQSERRVSKRPRVGWAGGSGHTGDLEMIADVIKHFSQKVDWVFFGMCPDKIKPYVKEIHGGVSLVEYPVALAKLNLDIALAPLEDNLFNECKSNLRLLEYGACGFPVICSDVRPYRNDLPATRVRNRFKDWVEAINMHLNDLDATALMGEELKEKVMREWTLEGKNLEAWYKAWMP</sequence>
<dbReference type="RefSeq" id="WP_145142858.1">
    <property type="nucleotide sequence ID" value="NZ_VLKY01000008.1"/>
</dbReference>
<comment type="caution">
    <text evidence="3">The sequence shown here is derived from an EMBL/GenBank/DDBJ whole genome shotgun (WGS) entry which is preliminary data.</text>
</comment>
<dbReference type="InterPro" id="IPR001173">
    <property type="entry name" value="Glyco_trans_2-like"/>
</dbReference>